<organism evidence="1 2">
    <name type="scientific">Shewanella aestuarii</name>
    <dbReference type="NCBI Taxonomy" id="1028752"/>
    <lineage>
        <taxon>Bacteria</taxon>
        <taxon>Pseudomonadati</taxon>
        <taxon>Pseudomonadota</taxon>
        <taxon>Gammaproteobacteria</taxon>
        <taxon>Alteromonadales</taxon>
        <taxon>Shewanellaceae</taxon>
        <taxon>Shewanella</taxon>
    </lineage>
</organism>
<protein>
    <submittedName>
        <fullName evidence="1">DUF1289 domain-containing protein</fullName>
    </submittedName>
</protein>
<dbReference type="EMBL" id="CP050313">
    <property type="protein sequence ID" value="QIR14115.1"/>
    <property type="molecule type" value="Genomic_DNA"/>
</dbReference>
<name>A0A6G9QJ72_9GAMM</name>
<dbReference type="AlphaFoldDB" id="A0A6G9QJ72"/>
<dbReference type="Proteomes" id="UP000502608">
    <property type="component" value="Chromosome"/>
</dbReference>
<gene>
    <name evidence="1" type="ORF">HBH39_06130</name>
</gene>
<reference evidence="1 2" key="1">
    <citation type="submission" date="2020-03" db="EMBL/GenBank/DDBJ databases">
        <title>Complete genome sequence of Shewanella sp.</title>
        <authorList>
            <person name="Kim Y.-S."/>
            <person name="Kim S.-J."/>
            <person name="Jung H.-K."/>
            <person name="Kim K.-H."/>
        </authorList>
    </citation>
    <scope>NUCLEOTIDE SEQUENCE [LARGE SCALE GENOMIC DNA]</scope>
    <source>
        <strain evidence="1 2">PN3F2</strain>
    </source>
</reference>
<dbReference type="RefSeq" id="WP_167676558.1">
    <property type="nucleotide sequence ID" value="NZ_CP050313.1"/>
</dbReference>
<evidence type="ECO:0000313" key="2">
    <source>
        <dbReference type="Proteomes" id="UP000502608"/>
    </source>
</evidence>
<evidence type="ECO:0000313" key="1">
    <source>
        <dbReference type="EMBL" id="QIR14115.1"/>
    </source>
</evidence>
<dbReference type="InterPro" id="IPR010710">
    <property type="entry name" value="DUF1289"/>
</dbReference>
<accession>A0A6G9QJ72</accession>
<dbReference type="PANTHER" id="PTHR35175:SF2">
    <property type="entry name" value="DUF1289 DOMAIN-CONTAINING PROTEIN"/>
    <property type="match status" value="1"/>
</dbReference>
<sequence>MQSPCVARCGLNEDDYCMGCYRHLDEIVIWSSATNEQKQCIVDKLAARKQQFVGDKNSQTLSRDKWLAAESKINSN</sequence>
<keyword evidence="2" id="KW-1185">Reference proteome</keyword>
<dbReference type="Pfam" id="PF06945">
    <property type="entry name" value="DUF1289"/>
    <property type="match status" value="1"/>
</dbReference>
<dbReference type="PANTHER" id="PTHR35175">
    <property type="entry name" value="DUF1289 DOMAIN-CONTAINING PROTEIN"/>
    <property type="match status" value="1"/>
</dbReference>
<dbReference type="KEGG" id="saes:HBH39_06130"/>
<proteinExistence type="predicted"/>